<dbReference type="InterPro" id="IPR052026">
    <property type="entry name" value="ExeA_AAA_ATPase_DNA-bind"/>
</dbReference>
<keyword evidence="4" id="KW-1185">Reference proteome</keyword>
<dbReference type="InterPro" id="IPR017466">
    <property type="entry name" value="XrtA-assoc_ATPase-like"/>
</dbReference>
<dbReference type="GO" id="GO:0016887">
    <property type="term" value="F:ATP hydrolysis activity"/>
    <property type="evidence" value="ECO:0007669"/>
    <property type="project" value="InterPro"/>
</dbReference>
<dbReference type="SMART" id="SM00382">
    <property type="entry name" value="AAA"/>
    <property type="match status" value="1"/>
</dbReference>
<dbReference type="InterPro" id="IPR049945">
    <property type="entry name" value="AAA_22"/>
</dbReference>
<reference evidence="3 4" key="1">
    <citation type="submission" date="2018-07" db="EMBL/GenBank/DDBJ databases">
        <title>Genomic Encyclopedia of Type Strains, Phase III (KMG-III): the genomes of soil and plant-associated and newly described type strains.</title>
        <authorList>
            <person name="Whitman W."/>
        </authorList>
    </citation>
    <scope>NUCLEOTIDE SEQUENCE [LARGE SCALE GENOMIC DNA]</scope>
    <source>
        <strain evidence="3 4">CECT 8488</strain>
    </source>
</reference>
<keyword evidence="1" id="KW-0175">Coiled coil</keyword>
<feature type="coiled-coil region" evidence="1">
    <location>
        <begin position="298"/>
        <end position="325"/>
    </location>
</feature>
<sequence>MYANFFGFHDLPFQLTPDHRFFFGSSTHNKALAHLTFGISQGEGFIVVTGEVGAGKTTLLGHLLSTLDEDQYVASSLVTSQLQGDDVLRLAAINFGIDCDGLDKAGVIQRIEDFLVERHDEGKRCLLMVDEAQNLSVAALEELRMLSNLQADHKPLLQSFLLAQPQFKAILARPDLEQLRQRVIAAYHLGPLNREETKEYVCHRLHAVGWDETNPGLTDGAFVEIFEATGGIPRLINNLCSRVLLYACLEEMEKVNADTVRSVAEDQKRETAEVLVEGAGDALPVGAEAEMQSSPAALAALQAENLRLQRDVNELTQRLNKLEGAISHGLKSVLEYFSGNS</sequence>
<dbReference type="RefSeq" id="WP_115937103.1">
    <property type="nucleotide sequence ID" value="NZ_QRDW01000005.1"/>
</dbReference>
<protein>
    <submittedName>
        <fullName evidence="3">Putative secretion ATPase (PEP-CTERM system associated)</fullName>
    </submittedName>
</protein>
<organism evidence="3 4">
    <name type="scientific">Aestuariispira insulae</name>
    <dbReference type="NCBI Taxonomy" id="1461337"/>
    <lineage>
        <taxon>Bacteria</taxon>
        <taxon>Pseudomonadati</taxon>
        <taxon>Pseudomonadota</taxon>
        <taxon>Alphaproteobacteria</taxon>
        <taxon>Rhodospirillales</taxon>
        <taxon>Kiloniellaceae</taxon>
        <taxon>Aestuariispira</taxon>
    </lineage>
</organism>
<comment type="caution">
    <text evidence="3">The sequence shown here is derived from an EMBL/GenBank/DDBJ whole genome shotgun (WGS) entry which is preliminary data.</text>
</comment>
<dbReference type="PANTHER" id="PTHR35894:SF1">
    <property type="entry name" value="PHOSPHORIBULOKINASE _ URIDINE KINASE FAMILY"/>
    <property type="match status" value="1"/>
</dbReference>
<evidence type="ECO:0000256" key="1">
    <source>
        <dbReference type="SAM" id="Coils"/>
    </source>
</evidence>
<accession>A0A3D9HK69</accession>
<dbReference type="Proteomes" id="UP000256845">
    <property type="component" value="Unassembled WGS sequence"/>
</dbReference>
<dbReference type="AlphaFoldDB" id="A0A3D9HK69"/>
<evidence type="ECO:0000313" key="4">
    <source>
        <dbReference type="Proteomes" id="UP000256845"/>
    </source>
</evidence>
<feature type="domain" description="AAA+ ATPase" evidence="2">
    <location>
        <begin position="42"/>
        <end position="212"/>
    </location>
</feature>
<dbReference type="Pfam" id="PF13401">
    <property type="entry name" value="AAA_22"/>
    <property type="match status" value="1"/>
</dbReference>
<dbReference type="EMBL" id="QRDW01000005">
    <property type="protein sequence ID" value="RED49863.1"/>
    <property type="molecule type" value="Genomic_DNA"/>
</dbReference>
<dbReference type="Gene3D" id="3.40.50.300">
    <property type="entry name" value="P-loop containing nucleotide triphosphate hydrolases"/>
    <property type="match status" value="1"/>
</dbReference>
<name>A0A3D9HK69_9PROT</name>
<dbReference type="OrthoDB" id="7828921at2"/>
<dbReference type="InterPro" id="IPR027417">
    <property type="entry name" value="P-loop_NTPase"/>
</dbReference>
<evidence type="ECO:0000259" key="2">
    <source>
        <dbReference type="SMART" id="SM00382"/>
    </source>
</evidence>
<dbReference type="InterPro" id="IPR003593">
    <property type="entry name" value="AAA+_ATPase"/>
</dbReference>
<proteinExistence type="predicted"/>
<dbReference type="PANTHER" id="PTHR35894">
    <property type="entry name" value="GENERAL SECRETION PATHWAY PROTEIN A-RELATED"/>
    <property type="match status" value="1"/>
</dbReference>
<dbReference type="SUPFAM" id="SSF52540">
    <property type="entry name" value="P-loop containing nucleoside triphosphate hydrolases"/>
    <property type="match status" value="1"/>
</dbReference>
<gene>
    <name evidence="3" type="ORF">DFP90_105235</name>
</gene>
<dbReference type="NCBIfam" id="TIGR03015">
    <property type="entry name" value="pepcterm_ATPase"/>
    <property type="match status" value="1"/>
</dbReference>
<evidence type="ECO:0000313" key="3">
    <source>
        <dbReference type="EMBL" id="RED49863.1"/>
    </source>
</evidence>